<dbReference type="SUPFAM" id="SSF52540">
    <property type="entry name" value="P-loop containing nucleoside triphosphate hydrolases"/>
    <property type="match status" value="1"/>
</dbReference>
<dbReference type="InterPro" id="IPR027417">
    <property type="entry name" value="P-loop_NTPase"/>
</dbReference>
<dbReference type="InterPro" id="IPR004606">
    <property type="entry name" value="Mop_domain"/>
</dbReference>
<organism evidence="12 13">
    <name type="scientific">Kordiimonas pumila</name>
    <dbReference type="NCBI Taxonomy" id="2161677"/>
    <lineage>
        <taxon>Bacteria</taxon>
        <taxon>Pseudomonadati</taxon>
        <taxon>Pseudomonadota</taxon>
        <taxon>Alphaproteobacteria</taxon>
        <taxon>Kordiimonadales</taxon>
        <taxon>Kordiimonadaceae</taxon>
        <taxon>Kordiimonas</taxon>
    </lineage>
</organism>
<dbReference type="InterPro" id="IPR011868">
    <property type="entry name" value="ModC_ABC_ATP-bd"/>
</dbReference>
<evidence type="ECO:0000259" key="10">
    <source>
        <dbReference type="PROSITE" id="PS50893"/>
    </source>
</evidence>
<evidence type="ECO:0000313" key="13">
    <source>
        <dbReference type="Proteomes" id="UP001595444"/>
    </source>
</evidence>
<keyword evidence="13" id="KW-1185">Reference proteome</keyword>
<evidence type="ECO:0000256" key="3">
    <source>
        <dbReference type="ARBA" id="ARBA00022505"/>
    </source>
</evidence>
<keyword evidence="4" id="KW-0997">Cell inner membrane</keyword>
<dbReference type="Gene3D" id="3.40.50.300">
    <property type="entry name" value="P-loop containing nucleotide triphosphate hydrolases"/>
    <property type="match status" value="1"/>
</dbReference>
<dbReference type="InterPro" id="IPR050334">
    <property type="entry name" value="Molybdenum_import_ModC"/>
</dbReference>
<dbReference type="PANTHER" id="PTHR43514:SF10">
    <property type="entry name" value="MOLYBDENUM IMPORT ATP-BINDING PROTEIN MODC 2"/>
    <property type="match status" value="1"/>
</dbReference>
<evidence type="ECO:0000256" key="5">
    <source>
        <dbReference type="ARBA" id="ARBA00022741"/>
    </source>
</evidence>
<dbReference type="NCBIfam" id="TIGR02142">
    <property type="entry name" value="modC_ABC"/>
    <property type="match status" value="1"/>
</dbReference>
<reference evidence="13" key="1">
    <citation type="journal article" date="2019" name="Int. J. Syst. Evol. Microbiol.">
        <title>The Global Catalogue of Microorganisms (GCM) 10K type strain sequencing project: providing services to taxonomists for standard genome sequencing and annotation.</title>
        <authorList>
            <consortium name="The Broad Institute Genomics Platform"/>
            <consortium name="The Broad Institute Genome Sequencing Center for Infectious Disease"/>
            <person name="Wu L."/>
            <person name="Ma J."/>
        </authorList>
    </citation>
    <scope>NUCLEOTIDE SEQUENCE [LARGE SCALE GENOMIC DNA]</scope>
    <source>
        <strain evidence="13">KCTC 62164</strain>
    </source>
</reference>
<dbReference type="GO" id="GO:0005524">
    <property type="term" value="F:ATP binding"/>
    <property type="evidence" value="ECO:0007669"/>
    <property type="project" value="UniProtKB-KW"/>
</dbReference>
<dbReference type="SMART" id="SM00382">
    <property type="entry name" value="AAA"/>
    <property type="match status" value="1"/>
</dbReference>
<keyword evidence="2" id="KW-1003">Cell membrane</keyword>
<evidence type="ECO:0000256" key="7">
    <source>
        <dbReference type="ARBA" id="ARBA00022967"/>
    </source>
</evidence>
<dbReference type="InterPro" id="IPR017871">
    <property type="entry name" value="ABC_transporter-like_CS"/>
</dbReference>
<dbReference type="SUPFAM" id="SSF50331">
    <property type="entry name" value="MOP-like"/>
    <property type="match status" value="1"/>
</dbReference>
<dbReference type="InterPro" id="IPR003439">
    <property type="entry name" value="ABC_transporter-like_ATP-bd"/>
</dbReference>
<dbReference type="InterPro" id="IPR008995">
    <property type="entry name" value="Mo/tungstate-bd_C_term_dom"/>
</dbReference>
<gene>
    <name evidence="12" type="primary">modC</name>
    <name evidence="12" type="ORF">ACFOKA_00725</name>
</gene>
<feature type="domain" description="Mop" evidence="11">
    <location>
        <begin position="300"/>
        <end position="367"/>
    </location>
</feature>
<keyword evidence="5" id="KW-0547">Nucleotide-binding</keyword>
<keyword evidence="1" id="KW-0813">Transport</keyword>
<evidence type="ECO:0000256" key="9">
    <source>
        <dbReference type="PROSITE-ProRule" id="PRU01213"/>
    </source>
</evidence>
<dbReference type="Gene3D" id="2.40.50.100">
    <property type="match status" value="1"/>
</dbReference>
<evidence type="ECO:0000313" key="12">
    <source>
        <dbReference type="EMBL" id="MFC3050419.1"/>
    </source>
</evidence>
<evidence type="ECO:0000256" key="4">
    <source>
        <dbReference type="ARBA" id="ARBA00022519"/>
    </source>
</evidence>
<dbReference type="PROSITE" id="PS51866">
    <property type="entry name" value="MOP"/>
    <property type="match status" value="1"/>
</dbReference>
<evidence type="ECO:0000256" key="6">
    <source>
        <dbReference type="ARBA" id="ARBA00022840"/>
    </source>
</evidence>
<accession>A0ABV7CZU2</accession>
<dbReference type="PROSITE" id="PS50893">
    <property type="entry name" value="ABC_TRANSPORTER_2"/>
    <property type="match status" value="1"/>
</dbReference>
<keyword evidence="8" id="KW-0472">Membrane</keyword>
<evidence type="ECO:0000256" key="2">
    <source>
        <dbReference type="ARBA" id="ARBA00022475"/>
    </source>
</evidence>
<dbReference type="PROSITE" id="PS00211">
    <property type="entry name" value="ABC_TRANSPORTER_1"/>
    <property type="match status" value="1"/>
</dbReference>
<name>A0ABV7CZU2_9PROT</name>
<feature type="domain" description="ABC transporter" evidence="10">
    <location>
        <begin position="2"/>
        <end position="240"/>
    </location>
</feature>
<keyword evidence="3 9" id="KW-0500">Molybdenum</keyword>
<dbReference type="Proteomes" id="UP001595444">
    <property type="component" value="Unassembled WGS sequence"/>
</dbReference>
<proteinExistence type="predicted"/>
<evidence type="ECO:0000256" key="8">
    <source>
        <dbReference type="ARBA" id="ARBA00023136"/>
    </source>
</evidence>
<dbReference type="Pfam" id="PF03459">
    <property type="entry name" value="TOBE"/>
    <property type="match status" value="1"/>
</dbReference>
<sequence>MTNKETTIKAAFNGTIGGFSIDIAFDMPTTGITALFGASGSGKTTILRAVAGLHKLEGSLCVEGDFWQDSAQNIFLPAHKRPIGYVFQEASLFPHLSVRQNLLYGAKRTHKTHSKTALKLEDITGLLRIGKLLDRSPLTLSGGERQRVAVGRALLSNPSLLLMDEPLSALDQKSREEVLSYFETLHKELSIPILYVSHDFAEVSRLADHMVLISGGQKQAEGPAREVFERLDFEPPAGRFETSVMVKATIVSHTIPSKLSHMKMGNQMVCTPLIDAPVGSDVMLRIRARDVAVATQKPVGISIRNILAGTIIDINSEANSALVELLIDIDGSHIRSQITNDAYHDLALETGKQIFALVKSMSFGGATLD</sequence>
<comment type="caution">
    <text evidence="12">The sequence shown here is derived from an EMBL/GenBank/DDBJ whole genome shotgun (WGS) entry which is preliminary data.</text>
</comment>
<dbReference type="PANTHER" id="PTHR43514">
    <property type="entry name" value="ABC TRANSPORTER I FAMILY MEMBER 10"/>
    <property type="match status" value="1"/>
</dbReference>
<dbReference type="RefSeq" id="WP_194214809.1">
    <property type="nucleotide sequence ID" value="NZ_CP061205.1"/>
</dbReference>
<evidence type="ECO:0000259" key="11">
    <source>
        <dbReference type="PROSITE" id="PS51866"/>
    </source>
</evidence>
<dbReference type="InterPro" id="IPR003593">
    <property type="entry name" value="AAA+_ATPase"/>
</dbReference>
<keyword evidence="6 12" id="KW-0067">ATP-binding</keyword>
<keyword evidence="7" id="KW-1278">Translocase</keyword>
<dbReference type="InterPro" id="IPR005116">
    <property type="entry name" value="Transp-assoc_OB_typ1"/>
</dbReference>
<evidence type="ECO:0000256" key="1">
    <source>
        <dbReference type="ARBA" id="ARBA00022448"/>
    </source>
</evidence>
<dbReference type="EMBL" id="JBHRSL010000001">
    <property type="protein sequence ID" value="MFC3050419.1"/>
    <property type="molecule type" value="Genomic_DNA"/>
</dbReference>
<dbReference type="Pfam" id="PF00005">
    <property type="entry name" value="ABC_tran"/>
    <property type="match status" value="1"/>
</dbReference>
<protein>
    <submittedName>
        <fullName evidence="12">Molybdenum ABC transporter ATP-binding protein</fullName>
    </submittedName>
</protein>